<organism evidence="2 3">
    <name type="scientific">Rhizoctonia solani</name>
    <dbReference type="NCBI Taxonomy" id="456999"/>
    <lineage>
        <taxon>Eukaryota</taxon>
        <taxon>Fungi</taxon>
        <taxon>Dikarya</taxon>
        <taxon>Basidiomycota</taxon>
        <taxon>Agaricomycotina</taxon>
        <taxon>Agaricomycetes</taxon>
        <taxon>Cantharellales</taxon>
        <taxon>Ceratobasidiaceae</taxon>
        <taxon>Rhizoctonia</taxon>
    </lineage>
</organism>
<dbReference type="InterPro" id="IPR000210">
    <property type="entry name" value="BTB/POZ_dom"/>
</dbReference>
<dbReference type="AlphaFoldDB" id="A0A8H3BUH2"/>
<dbReference type="InterPro" id="IPR011333">
    <property type="entry name" value="SKP1/BTB/POZ_sf"/>
</dbReference>
<dbReference type="SMART" id="SM00225">
    <property type="entry name" value="BTB"/>
    <property type="match status" value="1"/>
</dbReference>
<comment type="caution">
    <text evidence="2">The sequence shown here is derived from an EMBL/GenBank/DDBJ whole genome shotgun (WGS) entry which is preliminary data.</text>
</comment>
<name>A0A8H3BUH2_9AGAM</name>
<evidence type="ECO:0000313" key="3">
    <source>
        <dbReference type="Proteomes" id="UP000663888"/>
    </source>
</evidence>
<accession>A0A8H3BUH2</accession>
<dbReference type="Proteomes" id="UP000663888">
    <property type="component" value="Unassembled WGS sequence"/>
</dbReference>
<gene>
    <name evidence="2" type="ORF">RDB_LOCUS96283</name>
</gene>
<dbReference type="PROSITE" id="PS50097">
    <property type="entry name" value="BTB"/>
    <property type="match status" value="1"/>
</dbReference>
<sequence>MSDRQSDNSLEDRSSYLGAFKTSHFYNDGNITFDVRGTRFKVHKSILALYSEVFKDMLGLPCVHPAKGQDEPIPLDDDPKAFDTVLDAIYKGAEFVRKANIVQLMDAIAITHKYQMSHLEDCLQDYIVETMLPCSAADGISEAGFQLYDKHATLATTVLRLGAKELAPWAFYTAGVQLFSKVDVGNRSSYEPPPTWFAFDPEFAFSFFVLRQIINDAFEKWDEIMSEFYTTACPRNNSRSVIKCARQPRTFDQSSPLYIPSSQKRVDPVREMASRIKNLATVWKDQKDSSHSGWCPKCSTDIKDLASSVISDMYPHLVDCVAGMNRTKLRNVSNT</sequence>
<dbReference type="SUPFAM" id="SSF54695">
    <property type="entry name" value="POZ domain"/>
    <property type="match status" value="1"/>
</dbReference>
<protein>
    <recommendedName>
        <fullName evidence="1">BTB domain-containing protein</fullName>
    </recommendedName>
</protein>
<dbReference type="Pfam" id="PF00651">
    <property type="entry name" value="BTB"/>
    <property type="match status" value="1"/>
</dbReference>
<evidence type="ECO:0000259" key="1">
    <source>
        <dbReference type="PROSITE" id="PS50097"/>
    </source>
</evidence>
<proteinExistence type="predicted"/>
<dbReference type="Gene3D" id="3.30.710.10">
    <property type="entry name" value="Potassium Channel Kv1.1, Chain A"/>
    <property type="match status" value="1"/>
</dbReference>
<dbReference type="CDD" id="cd18186">
    <property type="entry name" value="BTB_POZ_ZBTB_KLHL-like"/>
    <property type="match status" value="1"/>
</dbReference>
<evidence type="ECO:0000313" key="2">
    <source>
        <dbReference type="EMBL" id="CAE6464467.1"/>
    </source>
</evidence>
<feature type="domain" description="BTB" evidence="1">
    <location>
        <begin position="29"/>
        <end position="98"/>
    </location>
</feature>
<reference evidence="2" key="1">
    <citation type="submission" date="2021-01" db="EMBL/GenBank/DDBJ databases">
        <authorList>
            <person name="Kaushik A."/>
        </authorList>
    </citation>
    <scope>NUCLEOTIDE SEQUENCE</scope>
    <source>
        <strain evidence="2">AG4-R118</strain>
    </source>
</reference>
<dbReference type="EMBL" id="CAJMWX010001062">
    <property type="protein sequence ID" value="CAE6464467.1"/>
    <property type="molecule type" value="Genomic_DNA"/>
</dbReference>